<keyword evidence="5" id="KW-0949">S-adenosyl-L-methionine</keyword>
<accession>A0A9X1PPI3</accession>
<proteinExistence type="inferred from homology"/>
<dbReference type="InterPro" id="IPR050953">
    <property type="entry name" value="N4_N6_ade-DNA_methylase"/>
</dbReference>
<gene>
    <name evidence="11" type="ORF">LXM26_26725</name>
</gene>
<protein>
    <recommendedName>
        <fullName evidence="2">site-specific DNA-methyltransferase (adenine-specific)</fullName>
        <ecNumber evidence="2">2.1.1.72</ecNumber>
    </recommendedName>
</protein>
<dbReference type="GO" id="GO:0009307">
    <property type="term" value="P:DNA restriction-modification system"/>
    <property type="evidence" value="ECO:0007669"/>
    <property type="project" value="UniProtKB-KW"/>
</dbReference>
<keyword evidence="3 11" id="KW-0489">Methyltransferase</keyword>
<dbReference type="EC" id="2.1.1.72" evidence="2"/>
<dbReference type="InterPro" id="IPR002052">
    <property type="entry name" value="DNA_methylase_N6_adenine_CS"/>
</dbReference>
<evidence type="ECO:0000256" key="4">
    <source>
        <dbReference type="ARBA" id="ARBA00022679"/>
    </source>
</evidence>
<keyword evidence="6" id="KW-0680">Restriction system</keyword>
<organism evidence="11 12">
    <name type="scientific">Dyadobacter chenwenxiniae</name>
    <dbReference type="NCBI Taxonomy" id="2906456"/>
    <lineage>
        <taxon>Bacteria</taxon>
        <taxon>Pseudomonadati</taxon>
        <taxon>Bacteroidota</taxon>
        <taxon>Cytophagia</taxon>
        <taxon>Cytophagales</taxon>
        <taxon>Spirosomataceae</taxon>
        <taxon>Dyadobacter</taxon>
    </lineage>
</organism>
<evidence type="ECO:0000259" key="9">
    <source>
        <dbReference type="Pfam" id="PF07669"/>
    </source>
</evidence>
<evidence type="ECO:0000256" key="1">
    <source>
        <dbReference type="ARBA" id="ARBA00006594"/>
    </source>
</evidence>
<dbReference type="GO" id="GO:0032259">
    <property type="term" value="P:methylation"/>
    <property type="evidence" value="ECO:0007669"/>
    <property type="project" value="UniProtKB-KW"/>
</dbReference>
<sequence>MYSLYDIINGLTTDSPTMVDKPTLLSRFANLLGWTPSYHLFPGKEVDFANIHLVVEHGLENTAILTFLKTPYSLLTNENRNFLLNISYNNLVDWHIHVEKDKITYVYNRLNSSKNVIDEFYFKRDDYDQLRSEAFDKIIGRKPNPNIPALDDALINTVSYWKRSISSELEKEDINEPLSSLFNSIMFVRAVEDNLRRYNKEESVSRILSWAWNELKTNADVGISEIIELALNTLGSYDFPDYLVDFDQLRKLKSLSKQSISYLIGDFYDNKHASLYHYDFSIISMHALSRIYERYVSLLKVEADYQLFLFPSFKNLAKEEINKAFGSIYTPQYIARFFAQYLKQHLTPTEFKRIKIAEPAVGSGIFLRSLLEIKCDPRQEGITDEEIVNAFEDLLGIDVDPNATKATELSLALLQLVLVNTFPKTLNIQTKESIEYFSENQELNGTFDVVISNPPFIPISSQSEAMKERINKLMDDLGVGRTDTYIAFLKISIDLLKPGGYGLFVLPHSFLASSSGAKLRQFITENCSIKCLVDLSAIEVFENTGIYVILLIIQKNSKQHFLSQYTTVVKCRDFVGKALVSAINEREEETDFYSVYNVDSEHFHSKQWFILPSSEIKIQQKLKKFPELKEFVEITQGFVTGNDEVFLFAKAEIPPGEEAIFVPYLRDKEINSFNFDKEISIYLFYPFLGNKKIEESEMSQLFPKTWDYLNKYKEKLSSNKSLRGGTWWKPLWPRSPEKMMRSKIVTPHLTITPKFAIDLEGKFAVSHSPFLIPKSKNVSGDDLLLYLVGILNSAPCYWYISNHSHKYNHGYNRLEVSTLKSTPIPDPSLVPSSLMNKLLNLVKERSQTSTFQGRELERKINSIVAELYGLNQEDQSVLGIQ</sequence>
<dbReference type="Pfam" id="PF12950">
    <property type="entry name" value="TaqI_C"/>
    <property type="match status" value="1"/>
</dbReference>
<dbReference type="EMBL" id="JAJTTC010000010">
    <property type="protein sequence ID" value="MCF0065137.1"/>
    <property type="molecule type" value="Genomic_DNA"/>
</dbReference>
<dbReference type="RefSeq" id="WP_234658124.1">
    <property type="nucleotide sequence ID" value="NZ_CP094997.1"/>
</dbReference>
<comment type="caution">
    <text evidence="11">The sequence shown here is derived from an EMBL/GenBank/DDBJ whole genome shotgun (WGS) entry which is preliminary data.</text>
</comment>
<evidence type="ECO:0000256" key="7">
    <source>
        <dbReference type="ARBA" id="ARBA00023125"/>
    </source>
</evidence>
<dbReference type="Gene3D" id="3.40.50.150">
    <property type="entry name" value="Vaccinia Virus protein VP39"/>
    <property type="match status" value="1"/>
</dbReference>
<dbReference type="CDD" id="cd02440">
    <property type="entry name" value="AdoMet_MTases"/>
    <property type="match status" value="1"/>
</dbReference>
<evidence type="ECO:0000256" key="6">
    <source>
        <dbReference type="ARBA" id="ARBA00022747"/>
    </source>
</evidence>
<feature type="domain" description="Type II methyltransferase M.TaqI-like" evidence="9">
    <location>
        <begin position="394"/>
        <end position="541"/>
    </location>
</feature>
<dbReference type="InterPro" id="IPR011639">
    <property type="entry name" value="MethylTrfase_TaqI-like_dom"/>
</dbReference>
<keyword evidence="12" id="KW-1185">Reference proteome</keyword>
<keyword evidence="7" id="KW-0238">DNA-binding</keyword>
<evidence type="ECO:0000313" key="12">
    <source>
        <dbReference type="Proteomes" id="UP001139000"/>
    </source>
</evidence>
<dbReference type="PRINTS" id="PR00507">
    <property type="entry name" value="N12N6MTFRASE"/>
</dbReference>
<dbReference type="PROSITE" id="PS00092">
    <property type="entry name" value="N6_MTASE"/>
    <property type="match status" value="1"/>
</dbReference>
<dbReference type="Proteomes" id="UP001139000">
    <property type="component" value="Unassembled WGS sequence"/>
</dbReference>
<comment type="catalytic activity">
    <reaction evidence="8">
        <text>a 2'-deoxyadenosine in DNA + S-adenosyl-L-methionine = an N(6)-methyl-2'-deoxyadenosine in DNA + S-adenosyl-L-homocysteine + H(+)</text>
        <dbReference type="Rhea" id="RHEA:15197"/>
        <dbReference type="Rhea" id="RHEA-COMP:12418"/>
        <dbReference type="Rhea" id="RHEA-COMP:12419"/>
        <dbReference type="ChEBI" id="CHEBI:15378"/>
        <dbReference type="ChEBI" id="CHEBI:57856"/>
        <dbReference type="ChEBI" id="CHEBI:59789"/>
        <dbReference type="ChEBI" id="CHEBI:90615"/>
        <dbReference type="ChEBI" id="CHEBI:90616"/>
        <dbReference type="EC" id="2.1.1.72"/>
    </reaction>
</comment>
<evidence type="ECO:0000256" key="2">
    <source>
        <dbReference type="ARBA" id="ARBA00011900"/>
    </source>
</evidence>
<evidence type="ECO:0000313" key="11">
    <source>
        <dbReference type="EMBL" id="MCF0065137.1"/>
    </source>
</evidence>
<dbReference type="PANTHER" id="PTHR33841">
    <property type="entry name" value="DNA METHYLTRANSFERASE YEEA-RELATED"/>
    <property type="match status" value="1"/>
</dbReference>
<dbReference type="Pfam" id="PF07669">
    <property type="entry name" value="Eco57I"/>
    <property type="match status" value="1"/>
</dbReference>
<keyword evidence="4" id="KW-0808">Transferase</keyword>
<comment type="similarity">
    <text evidence="1">Belongs to the N(4)/N(6)-methyltransferase family.</text>
</comment>
<dbReference type="GO" id="GO:0003677">
    <property type="term" value="F:DNA binding"/>
    <property type="evidence" value="ECO:0007669"/>
    <property type="project" value="UniProtKB-KW"/>
</dbReference>
<evidence type="ECO:0000259" key="10">
    <source>
        <dbReference type="Pfam" id="PF12950"/>
    </source>
</evidence>
<evidence type="ECO:0000256" key="5">
    <source>
        <dbReference type="ARBA" id="ARBA00022691"/>
    </source>
</evidence>
<feature type="domain" description="TaqI-like C-terminal specificity" evidence="10">
    <location>
        <begin position="707"/>
        <end position="824"/>
    </location>
</feature>
<reference evidence="11" key="1">
    <citation type="submission" date="2021-12" db="EMBL/GenBank/DDBJ databases">
        <title>Novel species in genus Dyadobacter.</title>
        <authorList>
            <person name="Ma C."/>
        </authorList>
    </citation>
    <scope>NUCLEOTIDE SEQUENCE</scope>
    <source>
        <strain evidence="11">LJ419</strain>
    </source>
</reference>
<dbReference type="SUPFAM" id="SSF53335">
    <property type="entry name" value="S-adenosyl-L-methionine-dependent methyltransferases"/>
    <property type="match status" value="1"/>
</dbReference>
<dbReference type="InterPro" id="IPR029063">
    <property type="entry name" value="SAM-dependent_MTases_sf"/>
</dbReference>
<name>A0A9X1PPI3_9BACT</name>
<dbReference type="PANTHER" id="PTHR33841:SF5">
    <property type="entry name" value="DNA METHYLASE (MODIFICATION METHYLASE) (METHYLTRANSFERASE)-RELATED"/>
    <property type="match status" value="1"/>
</dbReference>
<dbReference type="GO" id="GO:0009007">
    <property type="term" value="F:site-specific DNA-methyltransferase (adenine-specific) activity"/>
    <property type="evidence" value="ECO:0007669"/>
    <property type="project" value="UniProtKB-EC"/>
</dbReference>
<evidence type="ECO:0000256" key="3">
    <source>
        <dbReference type="ARBA" id="ARBA00022603"/>
    </source>
</evidence>
<evidence type="ECO:0000256" key="8">
    <source>
        <dbReference type="ARBA" id="ARBA00047942"/>
    </source>
</evidence>
<dbReference type="AlphaFoldDB" id="A0A9X1PPI3"/>
<dbReference type="InterPro" id="IPR025931">
    <property type="entry name" value="TaqI_C"/>
</dbReference>